<name>A0AAV1DR34_OLDCO</name>
<gene>
    <name evidence="1" type="ORF">OLC1_LOCUS17388</name>
</gene>
<evidence type="ECO:0000313" key="1">
    <source>
        <dbReference type="EMBL" id="CAI9109501.1"/>
    </source>
</evidence>
<accession>A0AAV1DR34</accession>
<dbReference type="PANTHER" id="PTHR35754:SF2">
    <property type="entry name" value="ATP SYNTHASE SUBUNIT B"/>
    <property type="match status" value="1"/>
</dbReference>
<sequence>MEGLLKLEKLQKMMELMESHGLISSSDDDDPNSHLFLADFTLFLVQSCNKIDMETKGQLISSHLQKISMSFFEEAQKWVTEEGGKKIGNTLSLRRGDNLDIDSRKRTSQEASTVGLDAMQRANSTLEDFCRSYFMFHEMDVHQPKEIFKYLPILSFTESYIYQLDTLNEKLLQSPAYGGQLERESAMDCKKEQRREVSSLVLLKPDPFRPLVTLLEQEGLLTERIMEELRSGEEYWALERKLCSPPLSSPEITIGDVMRAVRMKSFDYRVLNLLLYQLRKEELFMFDYEDDVLENNFNVLRMFVRIYGASKAPMMLAKCIAEAEEKYENLLKSLDAELSMTYQKRCEEATKEGGKTVGPSLGTWNIPAIIQNEDSYRSQILKTNSSSVV</sequence>
<keyword evidence="2" id="KW-1185">Reference proteome</keyword>
<organism evidence="1 2">
    <name type="scientific">Oldenlandia corymbosa var. corymbosa</name>
    <dbReference type="NCBI Taxonomy" id="529605"/>
    <lineage>
        <taxon>Eukaryota</taxon>
        <taxon>Viridiplantae</taxon>
        <taxon>Streptophyta</taxon>
        <taxon>Embryophyta</taxon>
        <taxon>Tracheophyta</taxon>
        <taxon>Spermatophyta</taxon>
        <taxon>Magnoliopsida</taxon>
        <taxon>eudicotyledons</taxon>
        <taxon>Gunneridae</taxon>
        <taxon>Pentapetalae</taxon>
        <taxon>asterids</taxon>
        <taxon>lamiids</taxon>
        <taxon>Gentianales</taxon>
        <taxon>Rubiaceae</taxon>
        <taxon>Rubioideae</taxon>
        <taxon>Spermacoceae</taxon>
        <taxon>Hedyotis-Oldenlandia complex</taxon>
        <taxon>Oldenlandia</taxon>
    </lineage>
</organism>
<dbReference type="EMBL" id="OX459123">
    <property type="protein sequence ID" value="CAI9109501.1"/>
    <property type="molecule type" value="Genomic_DNA"/>
</dbReference>
<dbReference type="AlphaFoldDB" id="A0AAV1DR34"/>
<dbReference type="Proteomes" id="UP001161247">
    <property type="component" value="Chromosome 6"/>
</dbReference>
<evidence type="ECO:0000313" key="2">
    <source>
        <dbReference type="Proteomes" id="UP001161247"/>
    </source>
</evidence>
<proteinExistence type="predicted"/>
<protein>
    <submittedName>
        <fullName evidence="1">OLC1v1009331C1</fullName>
    </submittedName>
</protein>
<reference evidence="1" key="1">
    <citation type="submission" date="2023-03" db="EMBL/GenBank/DDBJ databases">
        <authorList>
            <person name="Julca I."/>
        </authorList>
    </citation>
    <scope>NUCLEOTIDE SEQUENCE</scope>
</reference>
<dbReference type="PANTHER" id="PTHR35754">
    <property type="entry name" value="ATP SYNTHASE SUBUNIT B"/>
    <property type="match status" value="1"/>
</dbReference>